<gene>
    <name evidence="1" type="ORF">DmAi_15710</name>
</gene>
<protein>
    <submittedName>
        <fullName evidence="1">Uncharacterized protein</fullName>
    </submittedName>
</protein>
<name>A0A6V8I8Y4_9PROT</name>
<evidence type="ECO:0000313" key="1">
    <source>
        <dbReference type="EMBL" id="GFE93512.1"/>
    </source>
</evidence>
<evidence type="ECO:0000313" key="2">
    <source>
        <dbReference type="Proteomes" id="UP000548726"/>
    </source>
</evidence>
<sequence>MPWQQEIIDRLGERNVRIVHRSHRIGKSLLTQMALGVVRAQGKHEAAHRPPTSRMVVDNAR</sequence>
<reference evidence="1 2" key="1">
    <citation type="journal article" date="2020" name="Cell Rep.">
        <title>Local necrotic cells trigger systemic immune activation via gut microbiome dysbiosis in Drosophila.</title>
        <authorList>
            <person name="Kosakamoto H."/>
            <person name="Yamauchi T."/>
            <person name="Akuzawa-Tokita Y."/>
            <person name="Nishimura K."/>
            <person name="Soga T."/>
            <person name="Murakami T."/>
            <person name="Mori H."/>
            <person name="Yamamoto K."/>
            <person name="Miyazaki R."/>
            <person name="Koto A."/>
            <person name="Miura M."/>
            <person name="Obata F."/>
        </authorList>
    </citation>
    <scope>NUCLEOTIDE SEQUENCE [LARGE SCALE GENOMIC DNA]</scope>
    <source>
        <strain evidence="1 2">Ai</strain>
    </source>
</reference>
<accession>A0A6V8I8Y4</accession>
<proteinExistence type="predicted"/>
<dbReference type="Proteomes" id="UP000548726">
    <property type="component" value="Unassembled WGS sequence"/>
</dbReference>
<dbReference type="EMBL" id="BLJP01000005">
    <property type="protein sequence ID" value="GFE93512.1"/>
    <property type="molecule type" value="Genomic_DNA"/>
</dbReference>
<organism evidence="1 2">
    <name type="scientific">Acetobacter persici</name>
    <dbReference type="NCBI Taxonomy" id="1076596"/>
    <lineage>
        <taxon>Bacteria</taxon>
        <taxon>Pseudomonadati</taxon>
        <taxon>Pseudomonadota</taxon>
        <taxon>Alphaproteobacteria</taxon>
        <taxon>Acetobacterales</taxon>
        <taxon>Acetobacteraceae</taxon>
        <taxon>Acetobacter</taxon>
    </lineage>
</organism>
<dbReference type="AlphaFoldDB" id="A0A6V8I8Y4"/>
<keyword evidence="2" id="KW-1185">Reference proteome</keyword>
<comment type="caution">
    <text evidence="1">The sequence shown here is derived from an EMBL/GenBank/DDBJ whole genome shotgun (WGS) entry which is preliminary data.</text>
</comment>